<feature type="domain" description="Saccharopine dehydrogenase NADP binding" evidence="3">
    <location>
        <begin position="12"/>
        <end position="142"/>
    </location>
</feature>
<feature type="transmembrane region" description="Helical" evidence="2">
    <location>
        <begin position="290"/>
        <end position="310"/>
    </location>
</feature>
<dbReference type="Proteomes" id="UP000030651">
    <property type="component" value="Unassembled WGS sequence"/>
</dbReference>
<dbReference type="eggNOG" id="KOG2733">
    <property type="taxonomic scope" value="Eukaryota"/>
</dbReference>
<dbReference type="AlphaFoldDB" id="W3WRE6"/>
<evidence type="ECO:0000313" key="4">
    <source>
        <dbReference type="EMBL" id="ETS75712.1"/>
    </source>
</evidence>
<dbReference type="GO" id="GO:0005739">
    <property type="term" value="C:mitochondrion"/>
    <property type="evidence" value="ECO:0007669"/>
    <property type="project" value="TreeGrafter"/>
</dbReference>
<dbReference type="SUPFAM" id="SSF51735">
    <property type="entry name" value="NAD(P)-binding Rossmann-fold domains"/>
    <property type="match status" value="1"/>
</dbReference>
<dbReference type="PANTHER" id="PTHR12286">
    <property type="entry name" value="SACCHAROPINE DEHYDROGENASE-LIKE OXIDOREDUCTASE"/>
    <property type="match status" value="1"/>
</dbReference>
<dbReference type="GO" id="GO:0005811">
    <property type="term" value="C:lipid droplet"/>
    <property type="evidence" value="ECO:0007669"/>
    <property type="project" value="TreeGrafter"/>
</dbReference>
<dbReference type="Gene3D" id="3.40.50.720">
    <property type="entry name" value="NAD(P)-binding Rossmann-like Domain"/>
    <property type="match status" value="1"/>
</dbReference>
<dbReference type="InterPro" id="IPR051276">
    <property type="entry name" value="Saccharopine_DH-like_oxidrdct"/>
</dbReference>
<dbReference type="GO" id="GO:0009247">
    <property type="term" value="P:glycolipid biosynthetic process"/>
    <property type="evidence" value="ECO:0007669"/>
    <property type="project" value="TreeGrafter"/>
</dbReference>
<accession>W3WRE6</accession>
<dbReference type="Pfam" id="PF03435">
    <property type="entry name" value="Sacchrp_dh_NADP"/>
    <property type="match status" value="1"/>
</dbReference>
<proteinExistence type="inferred from homology"/>
<keyword evidence="2" id="KW-1133">Transmembrane helix</keyword>
<keyword evidence="5" id="KW-1185">Reference proteome</keyword>
<dbReference type="GeneID" id="19277669"/>
<evidence type="ECO:0000256" key="2">
    <source>
        <dbReference type="SAM" id="Phobius"/>
    </source>
</evidence>
<name>W3WRE6_PESFW</name>
<evidence type="ECO:0000256" key="1">
    <source>
        <dbReference type="ARBA" id="ARBA00038048"/>
    </source>
</evidence>
<dbReference type="GO" id="GO:0005886">
    <property type="term" value="C:plasma membrane"/>
    <property type="evidence" value="ECO:0007669"/>
    <property type="project" value="TreeGrafter"/>
</dbReference>
<evidence type="ECO:0000313" key="5">
    <source>
        <dbReference type="Proteomes" id="UP000030651"/>
    </source>
</evidence>
<reference evidence="5" key="1">
    <citation type="journal article" date="2015" name="BMC Genomics">
        <title>Genomic and transcriptomic analysis of the endophytic fungus Pestalotiopsis fici reveals its lifestyle and high potential for synthesis of natural products.</title>
        <authorList>
            <person name="Wang X."/>
            <person name="Zhang X."/>
            <person name="Liu L."/>
            <person name="Xiang M."/>
            <person name="Wang W."/>
            <person name="Sun X."/>
            <person name="Che Y."/>
            <person name="Guo L."/>
            <person name="Liu G."/>
            <person name="Guo L."/>
            <person name="Wang C."/>
            <person name="Yin W.B."/>
            <person name="Stadler M."/>
            <person name="Zhang X."/>
            <person name="Liu X."/>
        </authorList>
    </citation>
    <scope>NUCLEOTIDE SEQUENCE [LARGE SCALE GENOMIC DNA]</scope>
    <source>
        <strain evidence="5">W106-1 / CGMCC3.15140</strain>
    </source>
</reference>
<keyword evidence="2" id="KW-0472">Membrane</keyword>
<dbReference type="RefSeq" id="XP_007839428.1">
    <property type="nucleotide sequence ID" value="XM_007841237.1"/>
</dbReference>
<dbReference type="OrthoDB" id="10268090at2759"/>
<dbReference type="PANTHER" id="PTHR12286:SF5">
    <property type="entry name" value="SACCHAROPINE DEHYDROGENASE-LIKE OXIDOREDUCTASE"/>
    <property type="match status" value="1"/>
</dbReference>
<gene>
    <name evidence="4" type="ORF">PFICI_12656</name>
</gene>
<dbReference type="HOGENOM" id="CLU_031002_0_1_1"/>
<comment type="similarity">
    <text evidence="1">Belongs to the saccharopine dehydrogenase family.</text>
</comment>
<dbReference type="EMBL" id="KI912118">
    <property type="protein sequence ID" value="ETS75712.1"/>
    <property type="molecule type" value="Genomic_DNA"/>
</dbReference>
<dbReference type="KEGG" id="pfy:PFICI_12656"/>
<organism evidence="4 5">
    <name type="scientific">Pestalotiopsis fici (strain W106-1 / CGMCC3.15140)</name>
    <dbReference type="NCBI Taxonomy" id="1229662"/>
    <lineage>
        <taxon>Eukaryota</taxon>
        <taxon>Fungi</taxon>
        <taxon>Dikarya</taxon>
        <taxon>Ascomycota</taxon>
        <taxon>Pezizomycotina</taxon>
        <taxon>Sordariomycetes</taxon>
        <taxon>Xylariomycetidae</taxon>
        <taxon>Amphisphaeriales</taxon>
        <taxon>Sporocadaceae</taxon>
        <taxon>Pestalotiopsis</taxon>
    </lineage>
</organism>
<protein>
    <recommendedName>
        <fullName evidence="3">Saccharopine dehydrogenase NADP binding domain-containing protein</fullName>
    </recommendedName>
</protein>
<dbReference type="InParanoid" id="W3WRE6"/>
<sequence length="419" mass="45874">MSAKRHGRQYDVVVFGATGYTGLMTAEHIAARFPTDTKWALAGRSAEKLQKVVAECKTINADRIQPEIEICSLNDDDLLALARKTFVLITTVGPYAQYGEHAFKACAEAGTHYIDCTGEAPWTLKMIKKYESKAKETGAIIIPQSGVESAPSDVLAWELCRTIRSQLSAPTADVIVEIHELNSVPSGGTLATLLGLFDSFSIQEFVDSVKPYALSPVPHPRGTPSPSIFSRLTGLYNVPNLGLLSTSITAATNASIVQRTWGLFQLEPSRQKEFYGSNFSYQELMKARNFATGIAMHYGAMVAGALLMFVPPFRTLVRKFVFKPGEGPSREDCANEYIEFRGIANPDLPNSRKQAFVKARYQGSMYYLTATLMAHAAATLLQEDVKLSGGVYTPASLGQGYVDRLDENGFKVESKLLDL</sequence>
<keyword evidence="2" id="KW-0812">Transmembrane</keyword>
<dbReference type="OMA" id="GPYQLYG"/>
<dbReference type="InterPro" id="IPR005097">
    <property type="entry name" value="Sacchrp_dh_NADP-bd"/>
</dbReference>
<dbReference type="InterPro" id="IPR036291">
    <property type="entry name" value="NAD(P)-bd_dom_sf"/>
</dbReference>
<evidence type="ECO:0000259" key="3">
    <source>
        <dbReference type="Pfam" id="PF03435"/>
    </source>
</evidence>